<keyword evidence="1" id="KW-0812">Transmembrane</keyword>
<protein>
    <recommendedName>
        <fullName evidence="4">Integral membrane protein</fullName>
    </recommendedName>
</protein>
<keyword evidence="1" id="KW-0472">Membrane</keyword>
<proteinExistence type="predicted"/>
<dbReference type="Proteomes" id="UP001241758">
    <property type="component" value="Unassembled WGS sequence"/>
</dbReference>
<evidence type="ECO:0000256" key="1">
    <source>
        <dbReference type="SAM" id="Phobius"/>
    </source>
</evidence>
<accession>A0ABT6WTK9</accession>
<keyword evidence="1" id="KW-1133">Transmembrane helix</keyword>
<organism evidence="2 3">
    <name type="scientific">Actinoplanes sandaracinus</name>
    <dbReference type="NCBI Taxonomy" id="3045177"/>
    <lineage>
        <taxon>Bacteria</taxon>
        <taxon>Bacillati</taxon>
        <taxon>Actinomycetota</taxon>
        <taxon>Actinomycetes</taxon>
        <taxon>Micromonosporales</taxon>
        <taxon>Micromonosporaceae</taxon>
        <taxon>Actinoplanes</taxon>
    </lineage>
</organism>
<feature type="transmembrane region" description="Helical" evidence="1">
    <location>
        <begin position="29"/>
        <end position="49"/>
    </location>
</feature>
<gene>
    <name evidence="2" type="ORF">QLQ12_30990</name>
</gene>
<dbReference type="EMBL" id="JASCTH010000023">
    <property type="protein sequence ID" value="MDI6103050.1"/>
    <property type="molecule type" value="Genomic_DNA"/>
</dbReference>
<evidence type="ECO:0000313" key="2">
    <source>
        <dbReference type="EMBL" id="MDI6103050.1"/>
    </source>
</evidence>
<comment type="caution">
    <text evidence="2">The sequence shown here is derived from an EMBL/GenBank/DDBJ whole genome shotgun (WGS) entry which is preliminary data.</text>
</comment>
<keyword evidence="3" id="KW-1185">Reference proteome</keyword>
<evidence type="ECO:0000313" key="3">
    <source>
        <dbReference type="Proteomes" id="UP001241758"/>
    </source>
</evidence>
<sequence length="53" mass="5395">MIRRASTPAGVGALITASAIVVATVHHTWSVSLVFLAWTLLGVTAAFSLSGSV</sequence>
<name>A0ABT6WTK9_9ACTN</name>
<reference evidence="2 3" key="1">
    <citation type="submission" date="2023-05" db="EMBL/GenBank/DDBJ databases">
        <title>Actinoplanes sp. NEAU-A12 genome sequencing.</title>
        <authorList>
            <person name="Wang Z.-S."/>
        </authorList>
    </citation>
    <scope>NUCLEOTIDE SEQUENCE [LARGE SCALE GENOMIC DNA]</scope>
    <source>
        <strain evidence="2 3">NEAU-A12</strain>
    </source>
</reference>
<evidence type="ECO:0008006" key="4">
    <source>
        <dbReference type="Google" id="ProtNLM"/>
    </source>
</evidence>
<dbReference type="RefSeq" id="WP_282764056.1">
    <property type="nucleotide sequence ID" value="NZ_JASCTH010000023.1"/>
</dbReference>